<dbReference type="NCBIfam" id="TIGR00229">
    <property type="entry name" value="sensory_box"/>
    <property type="match status" value="2"/>
</dbReference>
<proteinExistence type="predicted"/>
<keyword evidence="4" id="KW-0808">Transferase</keyword>
<protein>
    <submittedName>
        <fullName evidence="4">Diguanylate cyclase domain-containing protein</fullName>
        <ecNumber evidence="4">2.7.7.65</ecNumber>
    </submittedName>
</protein>
<dbReference type="Proteomes" id="UP001597451">
    <property type="component" value="Unassembled WGS sequence"/>
</dbReference>
<name>A0ABW5PZF6_9BACI</name>
<evidence type="ECO:0000259" key="2">
    <source>
        <dbReference type="PROSITE" id="PS50113"/>
    </source>
</evidence>
<dbReference type="InterPro" id="IPR043128">
    <property type="entry name" value="Rev_trsase/Diguanyl_cyclase"/>
</dbReference>
<dbReference type="EC" id="2.7.7.65" evidence="4"/>
<evidence type="ECO:0000313" key="4">
    <source>
        <dbReference type="EMBL" id="MFD2628643.1"/>
    </source>
</evidence>
<dbReference type="PANTHER" id="PTHR44757:SF2">
    <property type="entry name" value="BIOFILM ARCHITECTURE MAINTENANCE PROTEIN MBAA"/>
    <property type="match status" value="1"/>
</dbReference>
<dbReference type="SUPFAM" id="SSF55073">
    <property type="entry name" value="Nucleotide cyclase"/>
    <property type="match status" value="1"/>
</dbReference>
<sequence>MRAHPSISYDRVLMEGIQDMVFVMDVLPDLTFQYEFMNHSAKNHTGLGENSIGKSLEEVLSAEMASYISSEYKRAINTGTPILYEDSFVALNGERHYSETRVTPLYDETGKCTHLAAVVKDVTIQKNAQKEVQTSSNLLFQNQQRYQSLFKYNLDAVLSIDTKGKIISKNLAVETITGYTKEGLIGEYFYKYVIPPEVSTAVNAFEQALKGEAKEIELTIFDQAQQKMKIVVKFTPIIMDEEVAGVFAIFKDITLQKQYEEKLQYIALHDPLTDLPNRRLFDARLEHALDNLENRQKQFALLMLDIDHFKKINDTMGHDTGDAVIKDFANKLSSCIRNTDIVARFGGDEFIILLELSSSTEQTAISLATLIHHRVQEPTHVNGKQIKITTSIGISIATDPAITAKGIIKQADIALYKAKENGRNTYYMANKSASARLET</sequence>
<dbReference type="PANTHER" id="PTHR44757">
    <property type="entry name" value="DIGUANYLATE CYCLASE DGCP"/>
    <property type="match status" value="1"/>
</dbReference>
<dbReference type="InterPro" id="IPR000160">
    <property type="entry name" value="GGDEF_dom"/>
</dbReference>
<accession>A0ABW5PZF6</accession>
<dbReference type="SMART" id="SM00267">
    <property type="entry name" value="GGDEF"/>
    <property type="match status" value="1"/>
</dbReference>
<dbReference type="InterPro" id="IPR029787">
    <property type="entry name" value="Nucleotide_cyclase"/>
</dbReference>
<dbReference type="Pfam" id="PF00990">
    <property type="entry name" value="GGDEF"/>
    <property type="match status" value="1"/>
</dbReference>
<keyword evidence="4" id="KW-0548">Nucleotidyltransferase</keyword>
<reference evidence="5" key="1">
    <citation type="journal article" date="2019" name="Int. J. Syst. Evol. Microbiol.">
        <title>The Global Catalogue of Microorganisms (GCM) 10K type strain sequencing project: providing services to taxonomists for standard genome sequencing and annotation.</title>
        <authorList>
            <consortium name="The Broad Institute Genomics Platform"/>
            <consortium name="The Broad Institute Genome Sequencing Center for Infectious Disease"/>
            <person name="Wu L."/>
            <person name="Ma J."/>
        </authorList>
    </citation>
    <scope>NUCLEOTIDE SEQUENCE [LARGE SCALE GENOMIC DNA]</scope>
    <source>
        <strain evidence="5">TISTR 1858</strain>
    </source>
</reference>
<keyword evidence="5" id="KW-1185">Reference proteome</keyword>
<dbReference type="InterPro" id="IPR000014">
    <property type="entry name" value="PAS"/>
</dbReference>
<dbReference type="RefSeq" id="WP_379561378.1">
    <property type="nucleotide sequence ID" value="NZ_JBHUMX010000016.1"/>
</dbReference>
<dbReference type="PROSITE" id="PS50113">
    <property type="entry name" value="PAC"/>
    <property type="match status" value="1"/>
</dbReference>
<dbReference type="NCBIfam" id="TIGR00254">
    <property type="entry name" value="GGDEF"/>
    <property type="match status" value="1"/>
</dbReference>
<feature type="domain" description="PAS" evidence="1">
    <location>
        <begin position="142"/>
        <end position="212"/>
    </location>
</feature>
<dbReference type="CDD" id="cd00130">
    <property type="entry name" value="PAS"/>
    <property type="match status" value="1"/>
</dbReference>
<dbReference type="InterPro" id="IPR052155">
    <property type="entry name" value="Biofilm_reg_signaling"/>
</dbReference>
<evidence type="ECO:0000259" key="1">
    <source>
        <dbReference type="PROSITE" id="PS50112"/>
    </source>
</evidence>
<dbReference type="Pfam" id="PF08448">
    <property type="entry name" value="PAS_4"/>
    <property type="match status" value="1"/>
</dbReference>
<comment type="caution">
    <text evidence="4">The sequence shown here is derived from an EMBL/GenBank/DDBJ whole genome shotgun (WGS) entry which is preliminary data.</text>
</comment>
<evidence type="ECO:0000259" key="3">
    <source>
        <dbReference type="PROSITE" id="PS50887"/>
    </source>
</evidence>
<evidence type="ECO:0000313" key="5">
    <source>
        <dbReference type="Proteomes" id="UP001597451"/>
    </source>
</evidence>
<dbReference type="InterPro" id="IPR035965">
    <property type="entry name" value="PAS-like_dom_sf"/>
</dbReference>
<gene>
    <name evidence="4" type="ORF">ACFSUN_07555</name>
</gene>
<dbReference type="SUPFAM" id="SSF55785">
    <property type="entry name" value="PYP-like sensor domain (PAS domain)"/>
    <property type="match status" value="2"/>
</dbReference>
<dbReference type="CDD" id="cd01949">
    <property type="entry name" value="GGDEF"/>
    <property type="match status" value="1"/>
</dbReference>
<dbReference type="InterPro" id="IPR013656">
    <property type="entry name" value="PAS_4"/>
</dbReference>
<feature type="domain" description="GGDEF" evidence="3">
    <location>
        <begin position="297"/>
        <end position="431"/>
    </location>
</feature>
<dbReference type="PROSITE" id="PS50887">
    <property type="entry name" value="GGDEF"/>
    <property type="match status" value="1"/>
</dbReference>
<dbReference type="PROSITE" id="PS50112">
    <property type="entry name" value="PAS"/>
    <property type="match status" value="1"/>
</dbReference>
<dbReference type="SMART" id="SM00091">
    <property type="entry name" value="PAS"/>
    <property type="match status" value="2"/>
</dbReference>
<organism evidence="4 5">
    <name type="scientific">Oceanobacillus kapialis</name>
    <dbReference type="NCBI Taxonomy" id="481353"/>
    <lineage>
        <taxon>Bacteria</taxon>
        <taxon>Bacillati</taxon>
        <taxon>Bacillota</taxon>
        <taxon>Bacilli</taxon>
        <taxon>Bacillales</taxon>
        <taxon>Bacillaceae</taxon>
        <taxon>Oceanobacillus</taxon>
    </lineage>
</organism>
<dbReference type="Gene3D" id="3.30.450.20">
    <property type="entry name" value="PAS domain"/>
    <property type="match status" value="2"/>
</dbReference>
<dbReference type="Pfam" id="PF13426">
    <property type="entry name" value="PAS_9"/>
    <property type="match status" value="1"/>
</dbReference>
<dbReference type="GO" id="GO:0052621">
    <property type="term" value="F:diguanylate cyclase activity"/>
    <property type="evidence" value="ECO:0007669"/>
    <property type="project" value="UniProtKB-EC"/>
</dbReference>
<dbReference type="Gene3D" id="3.30.70.270">
    <property type="match status" value="1"/>
</dbReference>
<feature type="domain" description="PAC" evidence="2">
    <location>
        <begin position="82"/>
        <end position="134"/>
    </location>
</feature>
<dbReference type="EMBL" id="JBHUMX010000016">
    <property type="protein sequence ID" value="MFD2628643.1"/>
    <property type="molecule type" value="Genomic_DNA"/>
</dbReference>
<dbReference type="InterPro" id="IPR000700">
    <property type="entry name" value="PAS-assoc_C"/>
</dbReference>